<dbReference type="EMBL" id="CADCTV010000094">
    <property type="protein sequence ID" value="CAA9300277.1"/>
    <property type="molecule type" value="Genomic_DNA"/>
</dbReference>
<feature type="region of interest" description="Disordered" evidence="1">
    <location>
        <begin position="62"/>
        <end position="280"/>
    </location>
</feature>
<proteinExistence type="predicted"/>
<feature type="non-terminal residue" evidence="2">
    <location>
        <position position="1"/>
    </location>
</feature>
<dbReference type="AlphaFoldDB" id="A0A6J4KB98"/>
<evidence type="ECO:0000313" key="2">
    <source>
        <dbReference type="EMBL" id="CAA9300277.1"/>
    </source>
</evidence>
<reference evidence="2" key="1">
    <citation type="submission" date="2020-02" db="EMBL/GenBank/DDBJ databases">
        <authorList>
            <person name="Meier V. D."/>
        </authorList>
    </citation>
    <scope>NUCLEOTIDE SEQUENCE</scope>
    <source>
        <strain evidence="2">AVDCRST_MAG89</strain>
    </source>
</reference>
<feature type="compositionally biased region" description="Basic and acidic residues" evidence="1">
    <location>
        <begin position="119"/>
        <end position="131"/>
    </location>
</feature>
<sequence>AGERSRGRAARARGCRPPARRHHLAVRVPARPPGPVLSPRRQGDVLLRRAVREGVGLVPRALRPRPGAAARRDRAHLLRGRPRAAPHPCAQPRLPGDREPARPRGAHLFAVPAPPQEGPGDRKLRRRDPAEARNPGRKPLRPAPAEVVPGVRPRAGAGAAARRHRGRPRRGPGPGVRVRRAAAAPPARHRARAGERRLASPLAGPGQRGHARRRLAARPRPVRRREPGQAARPQAGVSRPAERRSPAGSGDAGRLGARVRRRHRVRPDAAGPRPFRVARV</sequence>
<feature type="region of interest" description="Disordered" evidence="1">
    <location>
        <begin position="1"/>
        <end position="21"/>
    </location>
</feature>
<feature type="compositionally biased region" description="Low complexity" evidence="1">
    <location>
        <begin position="147"/>
        <end position="160"/>
    </location>
</feature>
<feature type="compositionally biased region" description="Basic residues" evidence="1">
    <location>
        <begin position="209"/>
        <end position="223"/>
    </location>
</feature>
<gene>
    <name evidence="2" type="ORF">AVDCRST_MAG89-416</name>
</gene>
<evidence type="ECO:0000256" key="1">
    <source>
        <dbReference type="SAM" id="MobiDB-lite"/>
    </source>
</evidence>
<accession>A0A6J4KB98</accession>
<name>A0A6J4KB98_9BACT</name>
<feature type="compositionally biased region" description="Basic residues" evidence="1">
    <location>
        <begin position="161"/>
        <end position="170"/>
    </location>
</feature>
<feature type="non-terminal residue" evidence="2">
    <location>
        <position position="280"/>
    </location>
</feature>
<organism evidence="2">
    <name type="scientific">uncultured Gemmatimonadota bacterium</name>
    <dbReference type="NCBI Taxonomy" id="203437"/>
    <lineage>
        <taxon>Bacteria</taxon>
        <taxon>Pseudomonadati</taxon>
        <taxon>Gemmatimonadota</taxon>
        <taxon>environmental samples</taxon>
    </lineage>
</organism>
<feature type="compositionally biased region" description="Basic residues" evidence="1">
    <location>
        <begin position="7"/>
        <end position="21"/>
    </location>
</feature>
<protein>
    <submittedName>
        <fullName evidence="2">Uncharacterized protein</fullName>
    </submittedName>
</protein>